<name>A0AAU1U3H5_9ACTN</name>
<proteinExistence type="predicted"/>
<gene>
    <name evidence="1" type="ORF">OHU69_08885</name>
</gene>
<sequence length="93" mass="10735">MTANLPVNRERPGRHRRRLRLQHRHHHRDDAERFQELAGADRFLDALLGIRIPDGRGTKNLFAVGQDISVAEVRANLEPVPADKYRLVNLTRP</sequence>
<dbReference type="AlphaFoldDB" id="A0AAU1U3H5"/>
<dbReference type="EMBL" id="CP108195">
    <property type="protein sequence ID" value="WTS11172.1"/>
    <property type="molecule type" value="Genomic_DNA"/>
</dbReference>
<organism evidence="1">
    <name type="scientific">Streptomyces sp. NBC_00119</name>
    <dbReference type="NCBI Taxonomy" id="2975659"/>
    <lineage>
        <taxon>Bacteria</taxon>
        <taxon>Bacillati</taxon>
        <taxon>Actinomycetota</taxon>
        <taxon>Actinomycetes</taxon>
        <taxon>Kitasatosporales</taxon>
        <taxon>Streptomycetaceae</taxon>
        <taxon>Streptomyces</taxon>
    </lineage>
</organism>
<evidence type="ECO:0000313" key="1">
    <source>
        <dbReference type="EMBL" id="WTS11172.1"/>
    </source>
</evidence>
<reference evidence="1" key="1">
    <citation type="submission" date="2022-10" db="EMBL/GenBank/DDBJ databases">
        <title>The complete genomes of actinobacterial strains from the NBC collection.</title>
        <authorList>
            <person name="Joergensen T.S."/>
            <person name="Alvarez Arevalo M."/>
            <person name="Sterndorff E.B."/>
            <person name="Faurdal D."/>
            <person name="Vuksanovic O."/>
            <person name="Mourched A.-S."/>
            <person name="Charusanti P."/>
            <person name="Shaw S."/>
            <person name="Blin K."/>
            <person name="Weber T."/>
        </authorList>
    </citation>
    <scope>NUCLEOTIDE SEQUENCE</scope>
    <source>
        <strain evidence="1">NBC_00119</strain>
    </source>
</reference>
<accession>A0AAU1U3H5</accession>
<protein>
    <submittedName>
        <fullName evidence="1">Uncharacterized protein</fullName>
    </submittedName>
</protein>